<accession>A0AB35Y5R9</accession>
<evidence type="ECO:0000313" key="1">
    <source>
        <dbReference type="EMBL" id="MEJ5195804.1"/>
    </source>
</evidence>
<organism evidence="1 2">
    <name type="scientific">Faecalibacterium wellingii</name>
    <dbReference type="NCBI Taxonomy" id="2929491"/>
    <lineage>
        <taxon>Bacteria</taxon>
        <taxon>Bacillati</taxon>
        <taxon>Bacillota</taxon>
        <taxon>Clostridia</taxon>
        <taxon>Eubacteriales</taxon>
        <taxon>Oscillospiraceae</taxon>
        <taxon>Faecalibacterium</taxon>
    </lineage>
</organism>
<gene>
    <name evidence="1" type="ORF">WF834_06360</name>
</gene>
<proteinExistence type="predicted"/>
<name>A0AB35Y5R9_9FIRM</name>
<dbReference type="AlphaFoldDB" id="A0AB35Y5R9"/>
<dbReference type="EMBL" id="JBBFGL010000005">
    <property type="protein sequence ID" value="MEJ5195804.1"/>
    <property type="molecule type" value="Genomic_DNA"/>
</dbReference>
<dbReference type="RefSeq" id="WP_339395281.1">
    <property type="nucleotide sequence ID" value="NZ_JBBFGL010000005.1"/>
</dbReference>
<evidence type="ECO:0000313" key="2">
    <source>
        <dbReference type="Proteomes" id="UP001373196"/>
    </source>
</evidence>
<dbReference type="Proteomes" id="UP001373196">
    <property type="component" value="Unassembled WGS sequence"/>
</dbReference>
<sequence>MAFGNASAERAAIELTYEDTATVSRTTSQRGKNNISTSSPSVIYDGIICALSYTGSDNSRQTDAQNNVDYDAVIFASPDLLVLPGDTIVVKRFGRDDPSSGRNLTFEVIGRPSVYATHQEIKVKDGDLA</sequence>
<comment type="caution">
    <text evidence="1">The sequence shown here is derived from an EMBL/GenBank/DDBJ whole genome shotgun (WGS) entry which is preliminary data.</text>
</comment>
<protein>
    <submittedName>
        <fullName evidence="1">Uncharacterized protein</fullName>
    </submittedName>
</protein>
<reference evidence="1" key="1">
    <citation type="submission" date="2024-03" db="EMBL/GenBank/DDBJ databases">
        <authorList>
            <person name="Plomp N."/>
            <person name="Harmsen H.J."/>
        </authorList>
    </citation>
    <scope>NUCLEOTIDE SEQUENCE</scope>
    <source>
        <strain evidence="1">HTF-128</strain>
    </source>
</reference>